<dbReference type="Pfam" id="PF02567">
    <property type="entry name" value="PhzC-PhzF"/>
    <property type="match status" value="1"/>
</dbReference>
<dbReference type="PANTHER" id="PTHR13774">
    <property type="entry name" value="PHENAZINE BIOSYNTHESIS PROTEIN"/>
    <property type="match status" value="1"/>
</dbReference>
<comment type="caution">
    <text evidence="3">The sequence shown here is derived from an EMBL/GenBank/DDBJ whole genome shotgun (WGS) entry which is preliminary data.</text>
</comment>
<dbReference type="SUPFAM" id="SSF54506">
    <property type="entry name" value="Diaminopimelate epimerase-like"/>
    <property type="match status" value="1"/>
</dbReference>
<comment type="similarity">
    <text evidence="1">Belongs to the PhzF family.</text>
</comment>
<organism evidence="3 4">
    <name type="scientific">Fusarium austroamericanum</name>
    <dbReference type="NCBI Taxonomy" id="282268"/>
    <lineage>
        <taxon>Eukaryota</taxon>
        <taxon>Fungi</taxon>
        <taxon>Dikarya</taxon>
        <taxon>Ascomycota</taxon>
        <taxon>Pezizomycotina</taxon>
        <taxon>Sordariomycetes</taxon>
        <taxon>Hypocreomycetidae</taxon>
        <taxon>Hypocreales</taxon>
        <taxon>Nectriaceae</taxon>
        <taxon>Fusarium</taxon>
    </lineage>
</organism>
<proteinExistence type="inferred from homology"/>
<dbReference type="PIRSF" id="PIRSF016184">
    <property type="entry name" value="PhzC_PhzF"/>
    <property type="match status" value="1"/>
</dbReference>
<dbReference type="GO" id="GO:0016853">
    <property type="term" value="F:isomerase activity"/>
    <property type="evidence" value="ECO:0007669"/>
    <property type="project" value="UniProtKB-KW"/>
</dbReference>
<sequence>MTSSTVTTYKAFASERAIGNPAGVIILPNPSDDVAYDQNADFPYGIFPPASKLQEIATRLDYPMTAFAVPLSQSIDSPNAPHFAVRWFNPSNEAPLCGHATLALSQHLFTTLPNAPQTLRYLTRLHGIVSASLYQSPFEDVKLVGIEFPELLDLPALSQSDKRWGQLRKLFEQSTGSQWEGHSEPVGVFEADHYRSDEIGEFLPGMRDIRLTVQASLNKFIYIFQISTALTEHIHTRVINAIGDHVAEDVATGSAHRAIIPHALSNPETTARLNQYHPGFSGNTLKCLQQSREGGELTVEWLRDVKAVRIMGEAVLVGEDNMEI</sequence>
<reference evidence="3 4" key="1">
    <citation type="submission" date="2020-02" db="EMBL/GenBank/DDBJ databases">
        <title>Identification and distribution of gene clusters putatively required for synthesis of sphingolipid metabolism inhibitors in phylogenetically diverse species of the filamentous fungus Fusarium.</title>
        <authorList>
            <person name="Kim H.-S."/>
            <person name="Busman M."/>
            <person name="Brown D.W."/>
            <person name="Divon H."/>
            <person name="Uhlig S."/>
            <person name="Proctor R.H."/>
        </authorList>
    </citation>
    <scope>NUCLEOTIDE SEQUENCE [LARGE SCALE GENOMIC DNA]</scope>
    <source>
        <strain evidence="3 4">NRRL 2903</strain>
    </source>
</reference>
<gene>
    <name evidence="3" type="ORF">FAUST_945</name>
</gene>
<dbReference type="GO" id="GO:0005737">
    <property type="term" value="C:cytoplasm"/>
    <property type="evidence" value="ECO:0007669"/>
    <property type="project" value="TreeGrafter"/>
</dbReference>
<dbReference type="Proteomes" id="UP000537989">
    <property type="component" value="Unassembled WGS sequence"/>
</dbReference>
<evidence type="ECO:0000256" key="2">
    <source>
        <dbReference type="ARBA" id="ARBA00023235"/>
    </source>
</evidence>
<evidence type="ECO:0000256" key="1">
    <source>
        <dbReference type="ARBA" id="ARBA00008270"/>
    </source>
</evidence>
<keyword evidence="2" id="KW-0413">Isomerase</keyword>
<dbReference type="EMBL" id="JAAMOD010000021">
    <property type="protein sequence ID" value="KAF5247093.1"/>
    <property type="molecule type" value="Genomic_DNA"/>
</dbReference>
<evidence type="ECO:0000313" key="4">
    <source>
        <dbReference type="Proteomes" id="UP000537989"/>
    </source>
</evidence>
<dbReference type="Gene3D" id="3.10.310.10">
    <property type="entry name" value="Diaminopimelate Epimerase, Chain A, domain 1"/>
    <property type="match status" value="2"/>
</dbReference>
<dbReference type="AlphaFoldDB" id="A0AAN6HK14"/>
<name>A0AAN6HK14_FUSAU</name>
<evidence type="ECO:0008006" key="5">
    <source>
        <dbReference type="Google" id="ProtNLM"/>
    </source>
</evidence>
<keyword evidence="4" id="KW-1185">Reference proteome</keyword>
<evidence type="ECO:0000313" key="3">
    <source>
        <dbReference type="EMBL" id="KAF5247093.1"/>
    </source>
</evidence>
<protein>
    <recommendedName>
        <fullName evidence="5">Phenazine biosynthesis protein</fullName>
    </recommendedName>
</protein>
<accession>A0AAN6HK14</accession>
<dbReference type="InterPro" id="IPR003719">
    <property type="entry name" value="Phenazine_PhzF-like"/>
</dbReference>
<dbReference type="PANTHER" id="PTHR13774:SF17">
    <property type="entry name" value="PHENAZINE BIOSYNTHESIS-LIKE DOMAIN-CONTAINING PROTEIN"/>
    <property type="match status" value="1"/>
</dbReference>